<dbReference type="EMBL" id="AP028911">
    <property type="protein sequence ID" value="BES92216.1"/>
    <property type="molecule type" value="Genomic_DNA"/>
</dbReference>
<protein>
    <submittedName>
        <fullName evidence="1">Gem-associated protein 7 (Gemin7)</fullName>
    </submittedName>
</protein>
<dbReference type="PANTHER" id="PTHR14679">
    <property type="entry name" value="GEM-ASSOCIATED PROTEIN 7"/>
    <property type="match status" value="1"/>
</dbReference>
<evidence type="ECO:0000313" key="1">
    <source>
        <dbReference type="EMBL" id="BES92216.1"/>
    </source>
</evidence>
<organism evidence="1 2">
    <name type="scientific">Nesidiocoris tenuis</name>
    <dbReference type="NCBI Taxonomy" id="355587"/>
    <lineage>
        <taxon>Eukaryota</taxon>
        <taxon>Metazoa</taxon>
        <taxon>Ecdysozoa</taxon>
        <taxon>Arthropoda</taxon>
        <taxon>Hexapoda</taxon>
        <taxon>Insecta</taxon>
        <taxon>Pterygota</taxon>
        <taxon>Neoptera</taxon>
        <taxon>Paraneoptera</taxon>
        <taxon>Hemiptera</taxon>
        <taxon>Heteroptera</taxon>
        <taxon>Panheteroptera</taxon>
        <taxon>Cimicomorpha</taxon>
        <taxon>Miridae</taxon>
        <taxon>Dicyphina</taxon>
        <taxon>Nesidiocoris</taxon>
    </lineage>
</organism>
<sequence>MATVTGMQSQNQPETDEKRAACRAFLRERFLRCISGLVGSPCKITTVENTTITAHYHGMDMHGQDIFVKNLTTPMGQLRYALVRSMDVVNMNLNSANIKPKQINE</sequence>
<name>A0ABN7AIX8_9HEMI</name>
<dbReference type="Pfam" id="PF11095">
    <property type="entry name" value="Gemin7"/>
    <property type="match status" value="1"/>
</dbReference>
<dbReference type="Gene3D" id="2.30.30.100">
    <property type="match status" value="1"/>
</dbReference>
<reference evidence="1 2" key="1">
    <citation type="submission" date="2023-09" db="EMBL/GenBank/DDBJ databases">
        <title>Nesidiocoris tenuis whole genome shotgun sequence.</title>
        <authorList>
            <person name="Shibata T."/>
            <person name="Shimoda M."/>
            <person name="Kobayashi T."/>
            <person name="Uehara T."/>
        </authorList>
    </citation>
    <scope>NUCLEOTIDE SEQUENCE [LARGE SCALE GENOMIC DNA]</scope>
    <source>
        <strain evidence="1 2">Japan</strain>
    </source>
</reference>
<keyword evidence="2" id="KW-1185">Reference proteome</keyword>
<dbReference type="PANTHER" id="PTHR14679:SF1">
    <property type="entry name" value="GEM-ASSOCIATED PROTEIN 7"/>
    <property type="match status" value="1"/>
</dbReference>
<evidence type="ECO:0000313" key="2">
    <source>
        <dbReference type="Proteomes" id="UP001307889"/>
    </source>
</evidence>
<proteinExistence type="predicted"/>
<dbReference type="Proteomes" id="UP001307889">
    <property type="component" value="Chromosome 3"/>
</dbReference>
<gene>
    <name evidence="1" type="ORF">NTJ_05024</name>
</gene>
<dbReference type="InterPro" id="IPR020338">
    <property type="entry name" value="SMN_gemin7"/>
</dbReference>
<accession>A0ABN7AIX8</accession>